<dbReference type="SUPFAM" id="SSF55785">
    <property type="entry name" value="PYP-like sensor domain (PAS domain)"/>
    <property type="match status" value="1"/>
</dbReference>
<feature type="domain" description="PAC" evidence="6">
    <location>
        <begin position="258"/>
        <end position="312"/>
    </location>
</feature>
<dbReference type="InterPro" id="IPR000014">
    <property type="entry name" value="PAS"/>
</dbReference>
<dbReference type="Proteomes" id="UP001596545">
    <property type="component" value="Unassembled WGS sequence"/>
</dbReference>
<dbReference type="EMBL" id="JBHTBL010000011">
    <property type="protein sequence ID" value="MFC7325312.1"/>
    <property type="molecule type" value="Genomic_DNA"/>
</dbReference>
<feature type="domain" description="Histidine kinase" evidence="5">
    <location>
        <begin position="316"/>
        <end position="524"/>
    </location>
</feature>
<accession>A0ABD6AMC7</accession>
<dbReference type="InterPro" id="IPR036097">
    <property type="entry name" value="HisK_dim/P_sf"/>
</dbReference>
<dbReference type="SUPFAM" id="SSF55874">
    <property type="entry name" value="ATPase domain of HSP90 chaperone/DNA topoisomerase II/histidine kinase"/>
    <property type="match status" value="1"/>
</dbReference>
<sequence length="524" mass="57711">MDTGPDGLAGGTSSEGGGADPASGEAAAGAADRTDDDLPAGAAPEPDADPRVLLFMRPGRDRELVAEALSDRFRTDATTDVEALDSTFDCCVFDAHEFNRVAGSIQRRRELAAPVFLPFVLLVSDDTAGPTTENTWDYVDDIVELPVRKRALRTRIGNLVERRRTSLRLAARERKLEETVEDLRLKERAMDEAPVGITIAAVDEDGEGDNPLVYTNDEFRELTGYGSEMFGVDCRFLQGEDTDPETTATLRAAIDEERPVGVDILNYRRNGQKFWNRLTISPIRDEEGEVTHFVGFQTEITDRKIRERRLEVMNRVLSHNLRNKMNLISGYTELVRRAVDDGSDEALDALAVIDETADDLMGIAAAVQKLDRTLSGPASTEEGVALRDHLIELRSRMRDRYPEAAISFALPDGDPLETTAVGLLTAIEEAVENAVKHNDDPEPRVEVRVERESAEWIAVEVADDGPGIPDHETQVLDHGETSLNHADRLGIWLIYWVVAKAGGEFAIDTSSEGTTVRLVVLTHP</sequence>
<evidence type="ECO:0000259" key="5">
    <source>
        <dbReference type="PROSITE" id="PS50109"/>
    </source>
</evidence>
<feature type="region of interest" description="Disordered" evidence="4">
    <location>
        <begin position="1"/>
        <end position="51"/>
    </location>
</feature>
<dbReference type="InterPro" id="IPR003594">
    <property type="entry name" value="HATPase_dom"/>
</dbReference>
<evidence type="ECO:0000256" key="2">
    <source>
        <dbReference type="ARBA" id="ARBA00022643"/>
    </source>
</evidence>
<dbReference type="Gene3D" id="3.30.565.10">
    <property type="entry name" value="Histidine kinase-like ATPase, C-terminal domain"/>
    <property type="match status" value="1"/>
</dbReference>
<keyword evidence="8" id="KW-1185">Reference proteome</keyword>
<evidence type="ECO:0000256" key="1">
    <source>
        <dbReference type="ARBA" id="ARBA00022630"/>
    </source>
</evidence>
<keyword evidence="1" id="KW-0285">Flavoprotein</keyword>
<feature type="compositionally biased region" description="Gly residues" evidence="4">
    <location>
        <begin position="7"/>
        <end position="19"/>
    </location>
</feature>
<dbReference type="PANTHER" id="PTHR47429:SF2">
    <property type="entry name" value="PROTEIN TWIN LOV 1"/>
    <property type="match status" value="1"/>
</dbReference>
<dbReference type="InterPro" id="IPR003661">
    <property type="entry name" value="HisK_dim/P_dom"/>
</dbReference>
<dbReference type="SMART" id="SM00086">
    <property type="entry name" value="PAC"/>
    <property type="match status" value="1"/>
</dbReference>
<keyword evidence="2" id="KW-0288">FMN</keyword>
<comment type="caution">
    <text evidence="7">The sequence shown here is derived from an EMBL/GenBank/DDBJ whole genome shotgun (WGS) entry which is preliminary data.</text>
</comment>
<feature type="compositionally biased region" description="Low complexity" evidence="4">
    <location>
        <begin position="20"/>
        <end position="31"/>
    </location>
</feature>
<dbReference type="Pfam" id="PF02518">
    <property type="entry name" value="HATPase_c"/>
    <property type="match status" value="1"/>
</dbReference>
<gene>
    <name evidence="7" type="ORF">ACFQMF_12065</name>
</gene>
<dbReference type="CDD" id="cd16936">
    <property type="entry name" value="HATPase_RsbW-like"/>
    <property type="match status" value="1"/>
</dbReference>
<dbReference type="CDD" id="cd00082">
    <property type="entry name" value="HisKA"/>
    <property type="match status" value="1"/>
</dbReference>
<evidence type="ECO:0000313" key="7">
    <source>
        <dbReference type="EMBL" id="MFC7325312.1"/>
    </source>
</evidence>
<dbReference type="InterPro" id="IPR035965">
    <property type="entry name" value="PAS-like_dom_sf"/>
</dbReference>
<dbReference type="CDD" id="cd00130">
    <property type="entry name" value="PAS"/>
    <property type="match status" value="1"/>
</dbReference>
<protein>
    <submittedName>
        <fullName evidence="7">PAS domain-containing protein</fullName>
    </submittedName>
</protein>
<dbReference type="InterPro" id="IPR000700">
    <property type="entry name" value="PAS-assoc_C"/>
</dbReference>
<dbReference type="InterPro" id="IPR011006">
    <property type="entry name" value="CheY-like_superfamily"/>
</dbReference>
<dbReference type="InterPro" id="IPR036890">
    <property type="entry name" value="HATPase_C_sf"/>
</dbReference>
<evidence type="ECO:0000259" key="6">
    <source>
        <dbReference type="PROSITE" id="PS50113"/>
    </source>
</evidence>
<dbReference type="PROSITE" id="PS50109">
    <property type="entry name" value="HIS_KIN"/>
    <property type="match status" value="1"/>
</dbReference>
<proteinExistence type="predicted"/>
<reference evidence="7 8" key="1">
    <citation type="journal article" date="2019" name="Int. J. Syst. Evol. Microbiol.">
        <title>The Global Catalogue of Microorganisms (GCM) 10K type strain sequencing project: providing services to taxonomists for standard genome sequencing and annotation.</title>
        <authorList>
            <consortium name="The Broad Institute Genomics Platform"/>
            <consortium name="The Broad Institute Genome Sequencing Center for Infectious Disease"/>
            <person name="Wu L."/>
            <person name="Ma J."/>
        </authorList>
    </citation>
    <scope>NUCLEOTIDE SEQUENCE [LARGE SCALE GENOMIC DNA]</scope>
    <source>
        <strain evidence="7 8">CGMCC 1.12554</strain>
    </source>
</reference>
<name>A0ABD6AMC7_9EURY</name>
<dbReference type="RefSeq" id="WP_379792029.1">
    <property type="nucleotide sequence ID" value="NZ_JANHDN010000002.1"/>
</dbReference>
<keyword evidence="3" id="KW-0157">Chromophore</keyword>
<dbReference type="SUPFAM" id="SSF52172">
    <property type="entry name" value="CheY-like"/>
    <property type="match status" value="1"/>
</dbReference>
<dbReference type="InterPro" id="IPR001610">
    <property type="entry name" value="PAC"/>
</dbReference>
<dbReference type="PROSITE" id="PS50113">
    <property type="entry name" value="PAC"/>
    <property type="match status" value="1"/>
</dbReference>
<dbReference type="InterPro" id="IPR005467">
    <property type="entry name" value="His_kinase_dom"/>
</dbReference>
<evidence type="ECO:0000256" key="3">
    <source>
        <dbReference type="ARBA" id="ARBA00022991"/>
    </source>
</evidence>
<dbReference type="AlphaFoldDB" id="A0ABD6AMC7"/>
<evidence type="ECO:0000313" key="8">
    <source>
        <dbReference type="Proteomes" id="UP001596545"/>
    </source>
</evidence>
<dbReference type="PANTHER" id="PTHR47429">
    <property type="entry name" value="PROTEIN TWIN LOV 1"/>
    <property type="match status" value="1"/>
</dbReference>
<organism evidence="7 8">
    <name type="scientific">Halorubrum rutilum</name>
    <dbReference type="NCBI Taxonomy" id="1364933"/>
    <lineage>
        <taxon>Archaea</taxon>
        <taxon>Methanobacteriati</taxon>
        <taxon>Methanobacteriota</taxon>
        <taxon>Stenosarchaea group</taxon>
        <taxon>Halobacteria</taxon>
        <taxon>Halobacteriales</taxon>
        <taxon>Haloferacaceae</taxon>
        <taxon>Halorubrum</taxon>
    </lineage>
</organism>
<dbReference type="NCBIfam" id="TIGR00229">
    <property type="entry name" value="sensory_box"/>
    <property type="match status" value="1"/>
</dbReference>
<evidence type="ECO:0000256" key="4">
    <source>
        <dbReference type="SAM" id="MobiDB-lite"/>
    </source>
</evidence>
<dbReference type="SUPFAM" id="SSF47384">
    <property type="entry name" value="Homodimeric domain of signal transducing histidine kinase"/>
    <property type="match status" value="1"/>
</dbReference>
<dbReference type="SMART" id="SM00387">
    <property type="entry name" value="HATPase_c"/>
    <property type="match status" value="1"/>
</dbReference>
<dbReference type="Pfam" id="PF13426">
    <property type="entry name" value="PAS_9"/>
    <property type="match status" value="1"/>
</dbReference>
<dbReference type="Gene3D" id="3.30.450.20">
    <property type="entry name" value="PAS domain"/>
    <property type="match status" value="1"/>
</dbReference>